<evidence type="ECO:0000256" key="2">
    <source>
        <dbReference type="ARBA" id="ARBA00008779"/>
    </source>
</evidence>
<comment type="cofactor">
    <cofactor evidence="1">
        <name>Ca(2+)</name>
        <dbReference type="ChEBI" id="CHEBI:29108"/>
    </cofactor>
</comment>
<dbReference type="GO" id="GO:0004065">
    <property type="term" value="F:arylsulfatase activity"/>
    <property type="evidence" value="ECO:0007669"/>
    <property type="project" value="TreeGrafter"/>
</dbReference>
<evidence type="ECO:0000259" key="6">
    <source>
        <dbReference type="Pfam" id="PF00884"/>
    </source>
</evidence>
<evidence type="ECO:0000256" key="4">
    <source>
        <dbReference type="ARBA" id="ARBA00022801"/>
    </source>
</evidence>
<dbReference type="PANTHER" id="PTHR42693:SF53">
    <property type="entry name" value="ENDO-4-O-SULFATASE"/>
    <property type="match status" value="1"/>
</dbReference>
<feature type="domain" description="Sulfatase N-terminal" evidence="6">
    <location>
        <begin position="1"/>
        <end position="104"/>
    </location>
</feature>
<dbReference type="AlphaFoldDB" id="A0AA35RKW9"/>
<reference evidence="7" key="1">
    <citation type="submission" date="2023-03" db="EMBL/GenBank/DDBJ databases">
        <authorList>
            <person name="Steffen K."/>
            <person name="Cardenas P."/>
        </authorList>
    </citation>
    <scope>NUCLEOTIDE SEQUENCE</scope>
</reference>
<proteinExistence type="inferred from homology"/>
<comment type="similarity">
    <text evidence="2">Belongs to the sulfatase family.</text>
</comment>
<keyword evidence="4" id="KW-0378">Hydrolase</keyword>
<evidence type="ECO:0000313" key="7">
    <source>
        <dbReference type="EMBL" id="CAI8011957.1"/>
    </source>
</evidence>
<keyword evidence="3" id="KW-0479">Metal-binding</keyword>
<evidence type="ECO:0000313" key="8">
    <source>
        <dbReference type="Proteomes" id="UP001174909"/>
    </source>
</evidence>
<dbReference type="PANTHER" id="PTHR42693">
    <property type="entry name" value="ARYLSULFATASE FAMILY MEMBER"/>
    <property type="match status" value="1"/>
</dbReference>
<dbReference type="SUPFAM" id="SSF53649">
    <property type="entry name" value="Alkaline phosphatase-like"/>
    <property type="match status" value="1"/>
</dbReference>
<accession>A0AA35RKW9</accession>
<dbReference type="Pfam" id="PF00884">
    <property type="entry name" value="Sulfatase"/>
    <property type="match status" value="1"/>
</dbReference>
<organism evidence="7 8">
    <name type="scientific">Geodia barretti</name>
    <name type="common">Barrett's horny sponge</name>
    <dbReference type="NCBI Taxonomy" id="519541"/>
    <lineage>
        <taxon>Eukaryota</taxon>
        <taxon>Metazoa</taxon>
        <taxon>Porifera</taxon>
        <taxon>Demospongiae</taxon>
        <taxon>Heteroscleromorpha</taxon>
        <taxon>Tetractinellida</taxon>
        <taxon>Astrophorina</taxon>
        <taxon>Geodiidae</taxon>
        <taxon>Geodia</taxon>
    </lineage>
</organism>
<gene>
    <name evidence="7" type="ORF">GBAR_LOCUS7676</name>
</gene>
<protein>
    <submittedName>
        <fullName evidence="7">N-acetylgalactosamine-6-O-sulfatase</fullName>
    </submittedName>
</protein>
<dbReference type="InterPro" id="IPR000917">
    <property type="entry name" value="Sulfatase_N"/>
</dbReference>
<evidence type="ECO:0000256" key="5">
    <source>
        <dbReference type="ARBA" id="ARBA00022837"/>
    </source>
</evidence>
<keyword evidence="5" id="KW-0106">Calcium</keyword>
<sequence length="166" mass="18792">MADDMGYGDVGCYNPDSKIPTPNMDKLAQEGIRFTDAHSPSAVCTPTRYGVLTGRYCWRSRLKHGVLYGYERPLIEPERLTVPRLLKDAGYNTACVGKWHLGLGFSTVPGYDFDFNAPLPWQNAERELEEHIDFTAPLTGGPVDLGFDYFLWKRRLPDLSTPLRLH</sequence>
<dbReference type="InterPro" id="IPR050738">
    <property type="entry name" value="Sulfatase"/>
</dbReference>
<evidence type="ECO:0000256" key="3">
    <source>
        <dbReference type="ARBA" id="ARBA00022723"/>
    </source>
</evidence>
<dbReference type="EMBL" id="CASHTH010001138">
    <property type="protein sequence ID" value="CAI8011957.1"/>
    <property type="molecule type" value="Genomic_DNA"/>
</dbReference>
<dbReference type="Gene3D" id="3.40.720.10">
    <property type="entry name" value="Alkaline Phosphatase, subunit A"/>
    <property type="match status" value="1"/>
</dbReference>
<dbReference type="PROSITE" id="PS00523">
    <property type="entry name" value="SULFATASE_1"/>
    <property type="match status" value="1"/>
</dbReference>
<dbReference type="InterPro" id="IPR017850">
    <property type="entry name" value="Alkaline_phosphatase_core_sf"/>
</dbReference>
<evidence type="ECO:0000256" key="1">
    <source>
        <dbReference type="ARBA" id="ARBA00001913"/>
    </source>
</evidence>
<dbReference type="Proteomes" id="UP001174909">
    <property type="component" value="Unassembled WGS sequence"/>
</dbReference>
<name>A0AA35RKW9_GEOBA</name>
<dbReference type="GO" id="GO:0046872">
    <property type="term" value="F:metal ion binding"/>
    <property type="evidence" value="ECO:0007669"/>
    <property type="project" value="UniProtKB-KW"/>
</dbReference>
<keyword evidence="8" id="KW-1185">Reference proteome</keyword>
<dbReference type="PROSITE" id="PS00149">
    <property type="entry name" value="SULFATASE_2"/>
    <property type="match status" value="1"/>
</dbReference>
<comment type="caution">
    <text evidence="7">The sequence shown here is derived from an EMBL/GenBank/DDBJ whole genome shotgun (WGS) entry which is preliminary data.</text>
</comment>
<dbReference type="InterPro" id="IPR024607">
    <property type="entry name" value="Sulfatase_CS"/>
</dbReference>